<evidence type="ECO:0000313" key="2">
    <source>
        <dbReference type="EMBL" id="EDV96390.1"/>
    </source>
</evidence>
<sequence length="110" mass="12117">MKLLILGCLLLAIALCRASIIPAHAGLGVPVAAAPVPALVPVAGSHQFVARNYNGYYVPTTTSTAWPAWSAYPNTYYKYSGGYPTYTYPYSYPYGYYPSYNYGYGYKSVW</sequence>
<feature type="chain" id="PRO_5002811101" evidence="1">
    <location>
        <begin position="19"/>
        <end position="110"/>
    </location>
</feature>
<name>B4IXF3_DROGR</name>
<keyword evidence="1" id="KW-0732">Signal</keyword>
<dbReference type="InParanoid" id="B4IXF3"/>
<dbReference type="HOGENOM" id="CLU_1994983_0_0_1"/>
<keyword evidence="3" id="KW-1185">Reference proteome</keyword>
<gene>
    <name evidence="2" type="primary">Dgri\GH15226</name>
    <name evidence="2" type="ORF">Dgri_GH15226</name>
</gene>
<dbReference type="OMA" id="NWNRFYV"/>
<evidence type="ECO:0000256" key="1">
    <source>
        <dbReference type="SAM" id="SignalP"/>
    </source>
</evidence>
<evidence type="ECO:0000313" key="3">
    <source>
        <dbReference type="Proteomes" id="UP000001070"/>
    </source>
</evidence>
<protein>
    <submittedName>
        <fullName evidence="2">GH15226</fullName>
    </submittedName>
</protein>
<dbReference type="Proteomes" id="UP000001070">
    <property type="component" value="Unassembled WGS sequence"/>
</dbReference>
<dbReference type="KEGG" id="dgr:6558022"/>
<reference evidence="2 3" key="1">
    <citation type="journal article" date="2007" name="Nature">
        <title>Evolution of genes and genomes on the Drosophila phylogeny.</title>
        <authorList>
            <consortium name="Drosophila 12 Genomes Consortium"/>
            <person name="Clark A.G."/>
            <person name="Eisen M.B."/>
            <person name="Smith D.R."/>
            <person name="Bergman C.M."/>
            <person name="Oliver B."/>
            <person name="Markow T.A."/>
            <person name="Kaufman T.C."/>
            <person name="Kellis M."/>
            <person name="Gelbart W."/>
            <person name="Iyer V.N."/>
            <person name="Pollard D.A."/>
            <person name="Sackton T.B."/>
            <person name="Larracuente A.M."/>
            <person name="Singh N.D."/>
            <person name="Abad J.P."/>
            <person name="Abt D.N."/>
            <person name="Adryan B."/>
            <person name="Aguade M."/>
            <person name="Akashi H."/>
            <person name="Anderson W.W."/>
            <person name="Aquadro C.F."/>
            <person name="Ardell D.H."/>
            <person name="Arguello R."/>
            <person name="Artieri C.G."/>
            <person name="Barbash D.A."/>
            <person name="Barker D."/>
            <person name="Barsanti P."/>
            <person name="Batterham P."/>
            <person name="Batzoglou S."/>
            <person name="Begun D."/>
            <person name="Bhutkar A."/>
            <person name="Blanco E."/>
            <person name="Bosak S.A."/>
            <person name="Bradley R.K."/>
            <person name="Brand A.D."/>
            <person name="Brent M.R."/>
            <person name="Brooks A.N."/>
            <person name="Brown R.H."/>
            <person name="Butlin R.K."/>
            <person name="Caggese C."/>
            <person name="Calvi B.R."/>
            <person name="Bernardo de Carvalho A."/>
            <person name="Caspi A."/>
            <person name="Castrezana S."/>
            <person name="Celniker S.E."/>
            <person name="Chang J.L."/>
            <person name="Chapple C."/>
            <person name="Chatterji S."/>
            <person name="Chinwalla A."/>
            <person name="Civetta A."/>
            <person name="Clifton S.W."/>
            <person name="Comeron J.M."/>
            <person name="Costello J.C."/>
            <person name="Coyne J.A."/>
            <person name="Daub J."/>
            <person name="David R.G."/>
            <person name="Delcher A.L."/>
            <person name="Delehaunty K."/>
            <person name="Do C.B."/>
            <person name="Ebling H."/>
            <person name="Edwards K."/>
            <person name="Eickbush T."/>
            <person name="Evans J.D."/>
            <person name="Filipski A."/>
            <person name="Findeiss S."/>
            <person name="Freyhult E."/>
            <person name="Fulton L."/>
            <person name="Fulton R."/>
            <person name="Garcia A.C."/>
            <person name="Gardiner A."/>
            <person name="Garfield D.A."/>
            <person name="Garvin B.E."/>
            <person name="Gibson G."/>
            <person name="Gilbert D."/>
            <person name="Gnerre S."/>
            <person name="Godfrey J."/>
            <person name="Good R."/>
            <person name="Gotea V."/>
            <person name="Gravely B."/>
            <person name="Greenberg A.J."/>
            <person name="Griffiths-Jones S."/>
            <person name="Gross S."/>
            <person name="Guigo R."/>
            <person name="Gustafson E.A."/>
            <person name="Haerty W."/>
            <person name="Hahn M.W."/>
            <person name="Halligan D.L."/>
            <person name="Halpern A.L."/>
            <person name="Halter G.M."/>
            <person name="Han M.V."/>
            <person name="Heger A."/>
            <person name="Hillier L."/>
            <person name="Hinrichs A.S."/>
            <person name="Holmes I."/>
            <person name="Hoskins R.A."/>
            <person name="Hubisz M.J."/>
            <person name="Hultmark D."/>
            <person name="Huntley M.A."/>
            <person name="Jaffe D.B."/>
            <person name="Jagadeeshan S."/>
            <person name="Jeck W.R."/>
            <person name="Johnson J."/>
            <person name="Jones C.D."/>
            <person name="Jordan W.C."/>
            <person name="Karpen G.H."/>
            <person name="Kataoka E."/>
            <person name="Keightley P.D."/>
            <person name="Kheradpour P."/>
            <person name="Kirkness E.F."/>
            <person name="Koerich L.B."/>
            <person name="Kristiansen K."/>
            <person name="Kudrna D."/>
            <person name="Kulathinal R.J."/>
            <person name="Kumar S."/>
            <person name="Kwok R."/>
            <person name="Lander E."/>
            <person name="Langley C.H."/>
            <person name="Lapoint R."/>
            <person name="Lazzaro B.P."/>
            <person name="Lee S.J."/>
            <person name="Levesque L."/>
            <person name="Li R."/>
            <person name="Lin C.F."/>
            <person name="Lin M.F."/>
            <person name="Lindblad-Toh K."/>
            <person name="Llopart A."/>
            <person name="Long M."/>
            <person name="Low L."/>
            <person name="Lozovsky E."/>
            <person name="Lu J."/>
            <person name="Luo M."/>
            <person name="Machado C.A."/>
            <person name="Makalowski W."/>
            <person name="Marzo M."/>
            <person name="Matsuda M."/>
            <person name="Matzkin L."/>
            <person name="McAllister B."/>
            <person name="McBride C.S."/>
            <person name="McKernan B."/>
            <person name="McKernan K."/>
            <person name="Mendez-Lago M."/>
            <person name="Minx P."/>
            <person name="Mollenhauer M.U."/>
            <person name="Montooth K."/>
            <person name="Mount S.M."/>
            <person name="Mu X."/>
            <person name="Myers E."/>
            <person name="Negre B."/>
            <person name="Newfeld S."/>
            <person name="Nielsen R."/>
            <person name="Noor M.A."/>
            <person name="O'Grady P."/>
            <person name="Pachter L."/>
            <person name="Papaceit M."/>
            <person name="Parisi M.J."/>
            <person name="Parisi M."/>
            <person name="Parts L."/>
            <person name="Pedersen J.S."/>
            <person name="Pesole G."/>
            <person name="Phillippy A.M."/>
            <person name="Ponting C.P."/>
            <person name="Pop M."/>
            <person name="Porcelli D."/>
            <person name="Powell J.R."/>
            <person name="Prohaska S."/>
            <person name="Pruitt K."/>
            <person name="Puig M."/>
            <person name="Quesneville H."/>
            <person name="Ram K.R."/>
            <person name="Rand D."/>
            <person name="Rasmussen M.D."/>
            <person name="Reed L.K."/>
            <person name="Reenan R."/>
            <person name="Reily A."/>
            <person name="Remington K.A."/>
            <person name="Rieger T.T."/>
            <person name="Ritchie M.G."/>
            <person name="Robin C."/>
            <person name="Rogers Y.H."/>
            <person name="Rohde C."/>
            <person name="Rozas J."/>
            <person name="Rubenfield M.J."/>
            <person name="Ruiz A."/>
            <person name="Russo S."/>
            <person name="Salzberg S.L."/>
            <person name="Sanchez-Gracia A."/>
            <person name="Saranga D.J."/>
            <person name="Sato H."/>
            <person name="Schaeffer S.W."/>
            <person name="Schatz M.C."/>
            <person name="Schlenke T."/>
            <person name="Schwartz R."/>
            <person name="Segarra C."/>
            <person name="Singh R.S."/>
            <person name="Sirot L."/>
            <person name="Sirota M."/>
            <person name="Sisneros N.B."/>
            <person name="Smith C.D."/>
            <person name="Smith T.F."/>
            <person name="Spieth J."/>
            <person name="Stage D.E."/>
            <person name="Stark A."/>
            <person name="Stephan W."/>
            <person name="Strausberg R.L."/>
            <person name="Strempel S."/>
            <person name="Sturgill D."/>
            <person name="Sutton G."/>
            <person name="Sutton G.G."/>
            <person name="Tao W."/>
            <person name="Teichmann S."/>
            <person name="Tobari Y.N."/>
            <person name="Tomimura Y."/>
            <person name="Tsolas J.M."/>
            <person name="Valente V.L."/>
            <person name="Venter E."/>
            <person name="Venter J.C."/>
            <person name="Vicario S."/>
            <person name="Vieira F.G."/>
            <person name="Vilella A.J."/>
            <person name="Villasante A."/>
            <person name="Walenz B."/>
            <person name="Wang J."/>
            <person name="Wasserman M."/>
            <person name="Watts T."/>
            <person name="Wilson D."/>
            <person name="Wilson R.K."/>
            <person name="Wing R.A."/>
            <person name="Wolfner M.F."/>
            <person name="Wong A."/>
            <person name="Wong G.K."/>
            <person name="Wu C.I."/>
            <person name="Wu G."/>
            <person name="Yamamoto D."/>
            <person name="Yang H.P."/>
            <person name="Yang S.P."/>
            <person name="Yorke J.A."/>
            <person name="Yoshida K."/>
            <person name="Zdobnov E."/>
            <person name="Zhang P."/>
            <person name="Zhang Y."/>
            <person name="Zimin A.V."/>
            <person name="Baldwin J."/>
            <person name="Abdouelleil A."/>
            <person name="Abdulkadir J."/>
            <person name="Abebe A."/>
            <person name="Abera B."/>
            <person name="Abreu J."/>
            <person name="Acer S.C."/>
            <person name="Aftuck L."/>
            <person name="Alexander A."/>
            <person name="An P."/>
            <person name="Anderson E."/>
            <person name="Anderson S."/>
            <person name="Arachi H."/>
            <person name="Azer M."/>
            <person name="Bachantsang P."/>
            <person name="Barry A."/>
            <person name="Bayul T."/>
            <person name="Berlin A."/>
            <person name="Bessette D."/>
            <person name="Bloom T."/>
            <person name="Blye J."/>
            <person name="Boguslavskiy L."/>
            <person name="Bonnet C."/>
            <person name="Boukhgalter B."/>
            <person name="Bourzgui I."/>
            <person name="Brown A."/>
            <person name="Cahill P."/>
            <person name="Channer S."/>
            <person name="Cheshatsang Y."/>
            <person name="Chuda L."/>
            <person name="Citroen M."/>
            <person name="Collymore A."/>
            <person name="Cooke P."/>
            <person name="Costello M."/>
            <person name="D'Aco K."/>
            <person name="Daza R."/>
            <person name="De Haan G."/>
            <person name="DeGray S."/>
            <person name="DeMaso C."/>
            <person name="Dhargay N."/>
            <person name="Dooley K."/>
            <person name="Dooley E."/>
            <person name="Doricent M."/>
            <person name="Dorje P."/>
            <person name="Dorjee K."/>
            <person name="Dupes A."/>
            <person name="Elong R."/>
            <person name="Falk J."/>
            <person name="Farina A."/>
            <person name="Faro S."/>
            <person name="Ferguson D."/>
            <person name="Fisher S."/>
            <person name="Foley C.D."/>
            <person name="Franke A."/>
            <person name="Friedrich D."/>
            <person name="Gadbois L."/>
            <person name="Gearin G."/>
            <person name="Gearin C.R."/>
            <person name="Giannoukos G."/>
            <person name="Goode T."/>
            <person name="Graham J."/>
            <person name="Grandbois E."/>
            <person name="Grewal S."/>
            <person name="Gyaltsen K."/>
            <person name="Hafez N."/>
            <person name="Hagos B."/>
            <person name="Hall J."/>
            <person name="Henson C."/>
            <person name="Hollinger A."/>
            <person name="Honan T."/>
            <person name="Huard M.D."/>
            <person name="Hughes L."/>
            <person name="Hurhula B."/>
            <person name="Husby M.E."/>
            <person name="Kamat A."/>
            <person name="Kanga B."/>
            <person name="Kashin S."/>
            <person name="Khazanovich D."/>
            <person name="Kisner P."/>
            <person name="Lance K."/>
            <person name="Lara M."/>
            <person name="Lee W."/>
            <person name="Lennon N."/>
            <person name="Letendre F."/>
            <person name="LeVine R."/>
            <person name="Lipovsky A."/>
            <person name="Liu X."/>
            <person name="Liu J."/>
            <person name="Liu S."/>
            <person name="Lokyitsang T."/>
            <person name="Lokyitsang Y."/>
            <person name="Lubonja R."/>
            <person name="Lui A."/>
            <person name="MacDonald P."/>
            <person name="Magnisalis V."/>
            <person name="Maru K."/>
            <person name="Matthews C."/>
            <person name="McCusker W."/>
            <person name="McDonough S."/>
            <person name="Mehta T."/>
            <person name="Meldrim J."/>
            <person name="Meneus L."/>
            <person name="Mihai O."/>
            <person name="Mihalev A."/>
            <person name="Mihova T."/>
            <person name="Mittelman R."/>
            <person name="Mlenga V."/>
            <person name="Montmayeur A."/>
            <person name="Mulrain L."/>
            <person name="Navidi A."/>
            <person name="Naylor J."/>
            <person name="Negash T."/>
            <person name="Nguyen T."/>
            <person name="Nguyen N."/>
            <person name="Nicol R."/>
            <person name="Norbu C."/>
            <person name="Norbu N."/>
            <person name="Novod N."/>
            <person name="O'Neill B."/>
            <person name="Osman S."/>
            <person name="Markiewicz E."/>
            <person name="Oyono O.L."/>
            <person name="Patti C."/>
            <person name="Phunkhang P."/>
            <person name="Pierre F."/>
            <person name="Priest M."/>
            <person name="Raghuraman S."/>
            <person name="Rege F."/>
            <person name="Reyes R."/>
            <person name="Rise C."/>
            <person name="Rogov P."/>
            <person name="Ross K."/>
            <person name="Ryan E."/>
            <person name="Settipalli S."/>
            <person name="Shea T."/>
            <person name="Sherpa N."/>
            <person name="Shi L."/>
            <person name="Shih D."/>
            <person name="Sparrow T."/>
            <person name="Spaulding J."/>
            <person name="Stalker J."/>
            <person name="Stange-Thomann N."/>
            <person name="Stavropoulos S."/>
            <person name="Stone C."/>
            <person name="Strader C."/>
            <person name="Tesfaye S."/>
            <person name="Thomson T."/>
            <person name="Thoulutsang Y."/>
            <person name="Thoulutsang D."/>
            <person name="Topham K."/>
            <person name="Topping I."/>
            <person name="Tsamla T."/>
            <person name="Vassiliev H."/>
            <person name="Vo A."/>
            <person name="Wangchuk T."/>
            <person name="Wangdi T."/>
            <person name="Weiand M."/>
            <person name="Wilkinson J."/>
            <person name="Wilson A."/>
            <person name="Yadav S."/>
            <person name="Young G."/>
            <person name="Yu Q."/>
            <person name="Zembek L."/>
            <person name="Zhong D."/>
            <person name="Zimmer A."/>
            <person name="Zwirko Z."/>
            <person name="Jaffe D.B."/>
            <person name="Alvarez P."/>
            <person name="Brockman W."/>
            <person name="Butler J."/>
            <person name="Chin C."/>
            <person name="Gnerre S."/>
            <person name="Grabherr M."/>
            <person name="Kleber M."/>
            <person name="Mauceli E."/>
            <person name="MacCallum I."/>
        </authorList>
    </citation>
    <scope>NUCLEOTIDE SEQUENCE [LARGE SCALE GENOMIC DNA]</scope>
    <source>
        <strain evidence="3">Tucson 15287-2541.00</strain>
    </source>
</reference>
<organism evidence="3">
    <name type="scientific">Drosophila grimshawi</name>
    <name type="common">Hawaiian fruit fly</name>
    <name type="synonym">Idiomyia grimshawi</name>
    <dbReference type="NCBI Taxonomy" id="7222"/>
    <lineage>
        <taxon>Eukaryota</taxon>
        <taxon>Metazoa</taxon>
        <taxon>Ecdysozoa</taxon>
        <taxon>Arthropoda</taxon>
        <taxon>Hexapoda</taxon>
        <taxon>Insecta</taxon>
        <taxon>Pterygota</taxon>
        <taxon>Neoptera</taxon>
        <taxon>Endopterygota</taxon>
        <taxon>Diptera</taxon>
        <taxon>Brachycera</taxon>
        <taxon>Muscomorpha</taxon>
        <taxon>Ephydroidea</taxon>
        <taxon>Drosophilidae</taxon>
        <taxon>Drosophila</taxon>
        <taxon>Hawaiian Drosophila</taxon>
    </lineage>
</organism>
<proteinExistence type="predicted"/>
<accession>B4IXF3</accession>
<dbReference type="eggNOG" id="ENOG502T7XK">
    <property type="taxonomic scope" value="Eukaryota"/>
</dbReference>
<dbReference type="AlphaFoldDB" id="B4IXF3"/>
<feature type="signal peptide" evidence="1">
    <location>
        <begin position="1"/>
        <end position="18"/>
    </location>
</feature>
<dbReference type="EMBL" id="CH916366">
    <property type="protein sequence ID" value="EDV96390.1"/>
    <property type="molecule type" value="Genomic_DNA"/>
</dbReference>